<dbReference type="SUPFAM" id="SSF53335">
    <property type="entry name" value="S-adenosyl-L-methionine-dependent methyltransferases"/>
    <property type="match status" value="1"/>
</dbReference>
<dbReference type="GO" id="GO:0008168">
    <property type="term" value="F:methyltransferase activity"/>
    <property type="evidence" value="ECO:0007669"/>
    <property type="project" value="UniProtKB-KW"/>
</dbReference>
<dbReference type="EMBL" id="JBHSQK010000118">
    <property type="protein sequence ID" value="MFC5952705.1"/>
    <property type="molecule type" value="Genomic_DNA"/>
</dbReference>
<evidence type="ECO:0000259" key="4">
    <source>
        <dbReference type="Pfam" id="PF00891"/>
    </source>
</evidence>
<evidence type="ECO:0000256" key="1">
    <source>
        <dbReference type="ARBA" id="ARBA00022603"/>
    </source>
</evidence>
<accession>A0ABW1IH03</accession>
<keyword evidence="2" id="KW-0808">Transferase</keyword>
<keyword evidence="7" id="KW-1185">Reference proteome</keyword>
<dbReference type="PIRSF" id="PIRSF005739">
    <property type="entry name" value="O-mtase"/>
    <property type="match status" value="1"/>
</dbReference>
<comment type="caution">
    <text evidence="6">The sequence shown here is derived from an EMBL/GenBank/DDBJ whole genome shotgun (WGS) entry which is preliminary data.</text>
</comment>
<dbReference type="InterPro" id="IPR016461">
    <property type="entry name" value="COMT-like"/>
</dbReference>
<dbReference type="RefSeq" id="WP_379571845.1">
    <property type="nucleotide sequence ID" value="NZ_JBHSQK010000118.1"/>
</dbReference>
<evidence type="ECO:0000259" key="5">
    <source>
        <dbReference type="Pfam" id="PF08100"/>
    </source>
</evidence>
<dbReference type="Pfam" id="PF08100">
    <property type="entry name" value="Dimerisation"/>
    <property type="match status" value="1"/>
</dbReference>
<evidence type="ECO:0000256" key="2">
    <source>
        <dbReference type="ARBA" id="ARBA00022679"/>
    </source>
</evidence>
<dbReference type="InterPro" id="IPR012967">
    <property type="entry name" value="COMT_dimerisation"/>
</dbReference>
<dbReference type="Proteomes" id="UP001596119">
    <property type="component" value="Unassembled WGS sequence"/>
</dbReference>
<dbReference type="Gene3D" id="3.40.50.150">
    <property type="entry name" value="Vaccinia Virus protein VP39"/>
    <property type="match status" value="1"/>
</dbReference>
<keyword evidence="1 6" id="KW-0489">Methyltransferase</keyword>
<dbReference type="GO" id="GO:0032259">
    <property type="term" value="P:methylation"/>
    <property type="evidence" value="ECO:0007669"/>
    <property type="project" value="UniProtKB-KW"/>
</dbReference>
<proteinExistence type="predicted"/>
<feature type="domain" description="O-methyltransferase C-terminal" evidence="4">
    <location>
        <begin position="112"/>
        <end position="319"/>
    </location>
</feature>
<name>A0ABW1IH03_9PSEU</name>
<reference evidence="7" key="1">
    <citation type="journal article" date="2019" name="Int. J. Syst. Evol. Microbiol.">
        <title>The Global Catalogue of Microorganisms (GCM) 10K type strain sequencing project: providing services to taxonomists for standard genome sequencing and annotation.</title>
        <authorList>
            <consortium name="The Broad Institute Genomics Platform"/>
            <consortium name="The Broad Institute Genome Sequencing Center for Infectious Disease"/>
            <person name="Wu L."/>
            <person name="Ma J."/>
        </authorList>
    </citation>
    <scope>NUCLEOTIDE SEQUENCE [LARGE SCALE GENOMIC DNA]</scope>
    <source>
        <strain evidence="7">CGMCC 4.7397</strain>
    </source>
</reference>
<evidence type="ECO:0000313" key="6">
    <source>
        <dbReference type="EMBL" id="MFC5952705.1"/>
    </source>
</evidence>
<dbReference type="PANTHER" id="PTHR43712">
    <property type="entry name" value="PUTATIVE (AFU_ORTHOLOGUE AFUA_4G14580)-RELATED"/>
    <property type="match status" value="1"/>
</dbReference>
<dbReference type="InterPro" id="IPR036388">
    <property type="entry name" value="WH-like_DNA-bd_sf"/>
</dbReference>
<organism evidence="6 7">
    <name type="scientific">Pseudonocardia lutea</name>
    <dbReference type="NCBI Taxonomy" id="2172015"/>
    <lineage>
        <taxon>Bacteria</taxon>
        <taxon>Bacillati</taxon>
        <taxon>Actinomycetota</taxon>
        <taxon>Actinomycetes</taxon>
        <taxon>Pseudonocardiales</taxon>
        <taxon>Pseudonocardiaceae</taxon>
        <taxon>Pseudonocardia</taxon>
    </lineage>
</organism>
<dbReference type="InterPro" id="IPR036390">
    <property type="entry name" value="WH_DNA-bd_sf"/>
</dbReference>
<sequence>MDDPVPGHYGTLMAIARGYQRSQALAVAAELGVADLLADGPRPAADLAAATGTHPDALYRLLRALAAIGVFAEHDDRRFSLTAMGELLRRDHPHSLDPAVRMFCAGYEWRAWGELGHSIRTGESAARQALGTDIWEYRRRHPEEAEVFDAAMRTMAASYADAILAAHDFGRYGVVAGVGGGTGVLLAAILRAHPGVRGVLAEQPHVLERAPAVLEAAGVADRVKLVGCDFFAAVPSGADAYVLLRVLHDWSDGDALTILRRVRQALPASARLLVVDGVVGPPGEDALTKFLDLMMLVSAGGRERTEDEWTALLGDAGFAVEAVVPAGPGRSVMEAVPVG</sequence>
<gene>
    <name evidence="6" type="ORF">ACFQH9_31045</name>
</gene>
<dbReference type="Pfam" id="PF00891">
    <property type="entry name" value="Methyltransf_2"/>
    <property type="match status" value="1"/>
</dbReference>
<keyword evidence="3" id="KW-0949">S-adenosyl-L-methionine</keyword>
<feature type="domain" description="O-methyltransferase dimerisation" evidence="5">
    <location>
        <begin position="15"/>
        <end position="88"/>
    </location>
</feature>
<evidence type="ECO:0000313" key="7">
    <source>
        <dbReference type="Proteomes" id="UP001596119"/>
    </source>
</evidence>
<dbReference type="SUPFAM" id="SSF46785">
    <property type="entry name" value="Winged helix' DNA-binding domain"/>
    <property type="match status" value="1"/>
</dbReference>
<evidence type="ECO:0000256" key="3">
    <source>
        <dbReference type="ARBA" id="ARBA00022691"/>
    </source>
</evidence>
<dbReference type="PROSITE" id="PS51683">
    <property type="entry name" value="SAM_OMT_II"/>
    <property type="match status" value="1"/>
</dbReference>
<dbReference type="Gene3D" id="1.10.10.10">
    <property type="entry name" value="Winged helix-like DNA-binding domain superfamily/Winged helix DNA-binding domain"/>
    <property type="match status" value="1"/>
</dbReference>
<dbReference type="InterPro" id="IPR001077">
    <property type="entry name" value="COMT_C"/>
</dbReference>
<dbReference type="Gene3D" id="1.10.287.1350">
    <property type="match status" value="1"/>
</dbReference>
<protein>
    <submittedName>
        <fullName evidence="6">Methyltransferase</fullName>
    </submittedName>
</protein>
<dbReference type="InterPro" id="IPR029063">
    <property type="entry name" value="SAM-dependent_MTases_sf"/>
</dbReference>
<dbReference type="PANTHER" id="PTHR43712:SF2">
    <property type="entry name" value="O-METHYLTRANSFERASE CICE"/>
    <property type="match status" value="1"/>
</dbReference>